<keyword evidence="4" id="KW-1185">Reference proteome</keyword>
<feature type="domain" description="HD" evidence="2">
    <location>
        <begin position="51"/>
        <end position="166"/>
    </location>
</feature>
<dbReference type="VEuPathDB" id="GiardiaDB:GMRT_10393"/>
<dbReference type="EMBL" id="VDLU01000001">
    <property type="protein sequence ID" value="TNJ30336.1"/>
    <property type="molecule type" value="Genomic_DNA"/>
</dbReference>
<dbReference type="PANTHER" id="PTHR11373:SF4">
    <property type="entry name" value="DEOXYNUCLEOSIDE TRIPHOSPHATE TRIPHOSPHOHYDROLASE SAMHD1"/>
    <property type="match status" value="1"/>
</dbReference>
<name>A0A4Z1SXA5_GIAMU</name>
<dbReference type="InterPro" id="IPR006674">
    <property type="entry name" value="HD_domain"/>
</dbReference>
<sequence length="599" mass="69208">MTTYICDSVHGNVKIEPYARLIIETPYFARLRHLKQLGGACYTFPTATHSRYEHSIGVYHLTNLFATQLLQKETPTHQRLKTLVCIAALCHDLGHGPFSHSFDTFLQNLMKEETQSKDFKRLCLSHEERSCQQFKRLIEYVMERNPKEYELHLNLNEEEIESICAMILGKKPPLHDLQRREYLCHLVSDSVSGVDTDRLDYLLRDSRAIGRGLLFDPGSLLKSAQVYRIQARDMKKDARCIVCYSRRDEYELSQLFHTRYSLFKVLYCRPDVCAFDAFLEDLFREAIAAGVLDLERALSNPDDFLELDDRILYMIEKQARESQAPSIKGLKDMCKRLETDDTYTIIYNYSFPNRTRLTHPLADSDKGSSEKEKLLWELLEGDPLCTPQNVRVVVYDINYGHNHNNPRAYLATYLDTDIPDVIIPDALLKRLFKDSSDPFDENDEERAQDHPFNDSYHSPEKPMQLDAVVASQDLIENMVSLDSQPTSDRFGPSPFMQHTISPEHFQETVVMVLLRCSRYDPGYQRLKMECTLRISQVMDSYLAGYNVYMDHSRVNINDTSSVLVHRISPRTSNGIASAIPLDHSDEEEDTGIHEPFLKC</sequence>
<dbReference type="SMART" id="SM00471">
    <property type="entry name" value="HDc"/>
    <property type="match status" value="1"/>
</dbReference>
<protein>
    <submittedName>
        <fullName evidence="3">dGTP triphosphohydrolase</fullName>
    </submittedName>
</protein>
<proteinExistence type="predicted"/>
<dbReference type="AlphaFoldDB" id="A0A4Z1SXA5"/>
<dbReference type="Gene3D" id="1.10.3210.10">
    <property type="entry name" value="Hypothetical protein af1432"/>
    <property type="match status" value="1"/>
</dbReference>
<dbReference type="GO" id="GO:0008832">
    <property type="term" value="F:dGTPase activity"/>
    <property type="evidence" value="ECO:0007669"/>
    <property type="project" value="TreeGrafter"/>
</dbReference>
<dbReference type="SUPFAM" id="SSF109604">
    <property type="entry name" value="HD-domain/PDEase-like"/>
    <property type="match status" value="1"/>
</dbReference>
<feature type="compositionally biased region" description="Basic and acidic residues" evidence="1">
    <location>
        <begin position="445"/>
        <end position="460"/>
    </location>
</feature>
<dbReference type="GO" id="GO:0005634">
    <property type="term" value="C:nucleus"/>
    <property type="evidence" value="ECO:0007669"/>
    <property type="project" value="TreeGrafter"/>
</dbReference>
<reference evidence="3 4" key="1">
    <citation type="submission" date="2019-05" db="EMBL/GenBank/DDBJ databases">
        <title>The compact genome of Giardia muris reveals important steps in the evolution of intestinal protozoan parasites.</title>
        <authorList>
            <person name="Xu F."/>
            <person name="Jimenez-Gonzalez A."/>
            <person name="Einarsson E."/>
            <person name="Astvaldsson A."/>
            <person name="Peirasmaki D."/>
            <person name="Eckmann L."/>
            <person name="Andersson J.O."/>
            <person name="Svard S.G."/>
            <person name="Jerlstrom-Hultqvist J."/>
        </authorList>
    </citation>
    <scope>NUCLEOTIDE SEQUENCE [LARGE SCALE GENOMIC DNA]</scope>
    <source>
        <strain evidence="3 4">Roberts-Thomson</strain>
    </source>
</reference>
<evidence type="ECO:0000313" key="3">
    <source>
        <dbReference type="EMBL" id="TNJ30336.1"/>
    </source>
</evidence>
<organism evidence="3 4">
    <name type="scientific">Giardia muris</name>
    <dbReference type="NCBI Taxonomy" id="5742"/>
    <lineage>
        <taxon>Eukaryota</taxon>
        <taxon>Metamonada</taxon>
        <taxon>Diplomonadida</taxon>
        <taxon>Hexamitidae</taxon>
        <taxon>Giardiinae</taxon>
        <taxon>Giardia</taxon>
    </lineage>
</organism>
<comment type="caution">
    <text evidence="3">The sequence shown here is derived from an EMBL/GenBank/DDBJ whole genome shotgun (WGS) entry which is preliminary data.</text>
</comment>
<evidence type="ECO:0000256" key="1">
    <source>
        <dbReference type="SAM" id="MobiDB-lite"/>
    </source>
</evidence>
<accession>A0A4Z1SXA5</accession>
<evidence type="ECO:0000259" key="2">
    <source>
        <dbReference type="PROSITE" id="PS51831"/>
    </source>
</evidence>
<gene>
    <name evidence="3" type="ORF">GMRT_10393</name>
</gene>
<dbReference type="Proteomes" id="UP000315496">
    <property type="component" value="Chromosome 1"/>
</dbReference>
<dbReference type="CDD" id="cd00077">
    <property type="entry name" value="HDc"/>
    <property type="match status" value="1"/>
</dbReference>
<dbReference type="OrthoDB" id="9991235at2759"/>
<dbReference type="InterPro" id="IPR050135">
    <property type="entry name" value="dGTPase-like"/>
</dbReference>
<dbReference type="InterPro" id="IPR003607">
    <property type="entry name" value="HD/PDEase_dom"/>
</dbReference>
<dbReference type="PROSITE" id="PS51831">
    <property type="entry name" value="HD"/>
    <property type="match status" value="1"/>
</dbReference>
<keyword evidence="3" id="KW-0378">Hydrolase</keyword>
<dbReference type="Pfam" id="PF01966">
    <property type="entry name" value="HD"/>
    <property type="match status" value="1"/>
</dbReference>
<dbReference type="GO" id="GO:0006203">
    <property type="term" value="P:dGTP catabolic process"/>
    <property type="evidence" value="ECO:0007669"/>
    <property type="project" value="TreeGrafter"/>
</dbReference>
<dbReference type="PANTHER" id="PTHR11373">
    <property type="entry name" value="DEOXYNUCLEOSIDE TRIPHOSPHATE TRIPHOSPHOHYDROLASE"/>
    <property type="match status" value="1"/>
</dbReference>
<evidence type="ECO:0000313" key="4">
    <source>
        <dbReference type="Proteomes" id="UP000315496"/>
    </source>
</evidence>
<feature type="region of interest" description="Disordered" evidence="1">
    <location>
        <begin position="438"/>
        <end position="460"/>
    </location>
</feature>